<name>A0A0C1K7T4_STRCV</name>
<dbReference type="STRING" id="862969.SCI_1385"/>
<sequence>MIYTITSATGQLGQKVVAEAQKQLDTNEIRLSVRSPQKASQYAAAGIDVRSADYLDVDSMVAAWRGTDILIYIPSISHPSIVRVPEFENSVVAAERAGVKHFIFVGFFADQVNSPFHMAAFFAYANTRLASAGFSYSIIKNAMYADPLVPYLPELIERKAVIYPMGNSKMSFISREDSAVAIVKLAMSSALQGKTYILTQGRNYTMLELADLLSEISGHEIDYQPVTVEEFAALYDQPKGFGVVLASLYQAGSQGCLDIVTDDFRTITGRQATDLKIYMKKNYQK</sequence>
<evidence type="ECO:0000313" key="2">
    <source>
        <dbReference type="EMBL" id="KIC78926.1"/>
    </source>
</evidence>
<dbReference type="InterPro" id="IPR052718">
    <property type="entry name" value="NmrA-type_oxidoreductase"/>
</dbReference>
<dbReference type="Gene3D" id="3.90.25.10">
    <property type="entry name" value="UDP-galactose 4-epimerase, domain 1"/>
    <property type="match status" value="1"/>
</dbReference>
<dbReference type="SUPFAM" id="SSF51735">
    <property type="entry name" value="NAD(P)-binding Rossmann-fold domains"/>
    <property type="match status" value="1"/>
</dbReference>
<gene>
    <name evidence="2" type="ORF">RN79_05010</name>
</gene>
<protein>
    <recommendedName>
        <fullName evidence="1">NmrA-like domain-containing protein</fullName>
    </recommendedName>
</protein>
<dbReference type="PANTHER" id="PTHR47129">
    <property type="entry name" value="QUINONE OXIDOREDUCTASE 2"/>
    <property type="match status" value="1"/>
</dbReference>
<dbReference type="CDD" id="cd05269">
    <property type="entry name" value="TMR_SDR_a"/>
    <property type="match status" value="1"/>
</dbReference>
<dbReference type="eggNOG" id="COG0702">
    <property type="taxonomic scope" value="Bacteria"/>
</dbReference>
<dbReference type="PATRIC" id="fig|76860.7.peg.183"/>
<organism evidence="2 3">
    <name type="scientific">Streptococcus constellatus</name>
    <dbReference type="NCBI Taxonomy" id="76860"/>
    <lineage>
        <taxon>Bacteria</taxon>
        <taxon>Bacillati</taxon>
        <taxon>Bacillota</taxon>
        <taxon>Bacilli</taxon>
        <taxon>Lactobacillales</taxon>
        <taxon>Streptococcaceae</taxon>
        <taxon>Streptococcus</taxon>
        <taxon>Streptococcus anginosus group</taxon>
    </lineage>
</organism>
<dbReference type="EMBL" id="JWIY01000001">
    <property type="protein sequence ID" value="KIC78926.1"/>
    <property type="molecule type" value="Genomic_DNA"/>
</dbReference>
<comment type="caution">
    <text evidence="2">The sequence shown here is derived from an EMBL/GenBank/DDBJ whole genome shotgun (WGS) entry which is preliminary data.</text>
</comment>
<dbReference type="InterPro" id="IPR036291">
    <property type="entry name" value="NAD(P)-bd_dom_sf"/>
</dbReference>
<dbReference type="AlphaFoldDB" id="A0A0C1K7T4"/>
<dbReference type="OrthoDB" id="152510at2"/>
<feature type="domain" description="NmrA-like" evidence="1">
    <location>
        <begin position="4"/>
        <end position="247"/>
    </location>
</feature>
<evidence type="ECO:0000313" key="3">
    <source>
        <dbReference type="Proteomes" id="UP000031339"/>
    </source>
</evidence>
<accession>A0A0C1K7T4</accession>
<dbReference type="PANTHER" id="PTHR47129:SF1">
    <property type="entry name" value="NMRA-LIKE DOMAIN-CONTAINING PROTEIN"/>
    <property type="match status" value="1"/>
</dbReference>
<dbReference type="Proteomes" id="UP000031339">
    <property type="component" value="Unassembled WGS sequence"/>
</dbReference>
<evidence type="ECO:0000259" key="1">
    <source>
        <dbReference type="Pfam" id="PF05368"/>
    </source>
</evidence>
<reference evidence="2 3" key="1">
    <citation type="submission" date="2014-12" db="EMBL/GenBank/DDBJ databases">
        <title>Partial genome sequence of Streptococcus constellatus KCOM 1650 (= ChDC B144).</title>
        <authorList>
            <person name="Kook J.-K."/>
            <person name="Park S.-N."/>
            <person name="Lim Y.K."/>
            <person name="Jo E."/>
        </authorList>
    </citation>
    <scope>NUCLEOTIDE SEQUENCE [LARGE SCALE GENOMIC DNA]</scope>
    <source>
        <strain evidence="2 3">KCOM 1650</strain>
    </source>
</reference>
<dbReference type="InterPro" id="IPR008030">
    <property type="entry name" value="NmrA-like"/>
</dbReference>
<dbReference type="RefSeq" id="WP_003068455.1">
    <property type="nucleotide sequence ID" value="NZ_CAUTAL010000005.1"/>
</dbReference>
<proteinExistence type="predicted"/>
<dbReference type="Gene3D" id="3.40.50.720">
    <property type="entry name" value="NAD(P)-binding Rossmann-like Domain"/>
    <property type="match status" value="1"/>
</dbReference>
<dbReference type="Pfam" id="PF05368">
    <property type="entry name" value="NmrA"/>
    <property type="match status" value="1"/>
</dbReference>